<dbReference type="KEGG" id="hyg:AUC43_17975"/>
<dbReference type="RefSeq" id="WP_068196940.1">
    <property type="nucleotide sequence ID" value="NZ_CP013909.1"/>
</dbReference>
<evidence type="ECO:0000259" key="1">
    <source>
        <dbReference type="Pfam" id="PF11799"/>
    </source>
</evidence>
<dbReference type="OrthoDB" id="9808813at2"/>
<dbReference type="Pfam" id="PF11799">
    <property type="entry name" value="IMS_C"/>
    <property type="match status" value="1"/>
</dbReference>
<accession>A0A0U3T1M3</accession>
<dbReference type="Pfam" id="PF13438">
    <property type="entry name" value="DUF4113"/>
    <property type="match status" value="1"/>
</dbReference>
<feature type="domain" description="DUF4113" evidence="2">
    <location>
        <begin position="116"/>
        <end position="140"/>
    </location>
</feature>
<evidence type="ECO:0000259" key="2">
    <source>
        <dbReference type="Pfam" id="PF13438"/>
    </source>
</evidence>
<dbReference type="EMBL" id="CP013909">
    <property type="protein sequence ID" value="ALW86803.1"/>
    <property type="molecule type" value="Genomic_DNA"/>
</dbReference>
<evidence type="ECO:0000313" key="3">
    <source>
        <dbReference type="EMBL" id="ALW86803.1"/>
    </source>
</evidence>
<evidence type="ECO:0000313" key="4">
    <source>
        <dbReference type="Proteomes" id="UP000059542"/>
    </source>
</evidence>
<dbReference type="STRING" id="1411621.AUC43_17975"/>
<dbReference type="InterPro" id="IPR017961">
    <property type="entry name" value="DNA_pol_Y-fam_little_finger"/>
</dbReference>
<dbReference type="GO" id="GO:0006281">
    <property type="term" value="P:DNA repair"/>
    <property type="evidence" value="ECO:0007669"/>
    <property type="project" value="InterPro"/>
</dbReference>
<reference evidence="3 4" key="1">
    <citation type="submission" date="2015-12" db="EMBL/GenBank/DDBJ databases">
        <authorList>
            <person name="Shamseldin A."/>
            <person name="Moawad H."/>
            <person name="Abd El-Rahim W.M."/>
            <person name="Sadowsky M.J."/>
        </authorList>
    </citation>
    <scope>NUCLEOTIDE SEQUENCE [LARGE SCALE GENOMIC DNA]</scope>
    <source>
        <strain evidence="3 4">DG5B</strain>
    </source>
</reference>
<name>A0A0U3T1M3_9BACT</name>
<proteinExistence type="predicted"/>
<dbReference type="AlphaFoldDB" id="A0A0U3T1M3"/>
<gene>
    <name evidence="3" type="ORF">AUC43_17975</name>
</gene>
<sequence length="181" mass="19157">MLSEALATFTAKAAEKLRRHGLAAHLVTVILGTNRSAATAEPTTHTAVISLPHAGHDVTMLTQAALRGLHRLRRPGVAYHRAGILFTGILFSGLEPAGQAQLGLFSSTAADQQRRQQLMATLDALNARFGQQLVRLAEASPAKNLDGQLNEPASNGPRGAQQLYTTGWAEALAAALSYLTT</sequence>
<organism evidence="3 4">
    <name type="scientific">Hymenobacter sedentarius</name>
    <dbReference type="NCBI Taxonomy" id="1411621"/>
    <lineage>
        <taxon>Bacteria</taxon>
        <taxon>Pseudomonadati</taxon>
        <taxon>Bacteroidota</taxon>
        <taxon>Cytophagia</taxon>
        <taxon>Cytophagales</taxon>
        <taxon>Hymenobacteraceae</taxon>
        <taxon>Hymenobacter</taxon>
    </lineage>
</organism>
<dbReference type="Proteomes" id="UP000059542">
    <property type="component" value="Chromosome"/>
</dbReference>
<dbReference type="GO" id="GO:0003684">
    <property type="term" value="F:damaged DNA binding"/>
    <property type="evidence" value="ECO:0007669"/>
    <property type="project" value="InterPro"/>
</dbReference>
<protein>
    <submittedName>
        <fullName evidence="3">Uncharacterized protein</fullName>
    </submittedName>
</protein>
<keyword evidence="4" id="KW-1185">Reference proteome</keyword>
<dbReference type="InterPro" id="IPR025188">
    <property type="entry name" value="DUF4113"/>
</dbReference>
<feature type="domain" description="DNA polymerase Y-family little finger" evidence="1">
    <location>
        <begin position="2"/>
        <end position="104"/>
    </location>
</feature>